<dbReference type="InterPro" id="IPR008969">
    <property type="entry name" value="CarboxyPept-like_regulatory"/>
</dbReference>
<dbReference type="InterPro" id="IPR002890">
    <property type="entry name" value="MG2"/>
</dbReference>
<dbReference type="InterPro" id="IPR051802">
    <property type="entry name" value="YfhM-like"/>
</dbReference>
<evidence type="ECO:0000313" key="5">
    <source>
        <dbReference type="EMBL" id="POY41284.1"/>
    </source>
</evidence>
<dbReference type="InterPro" id="IPR041246">
    <property type="entry name" value="Bact_MG10"/>
</dbReference>
<dbReference type="InterPro" id="IPR039426">
    <property type="entry name" value="TonB-dep_rcpt-like"/>
</dbReference>
<organism evidence="5 6">
    <name type="scientific">Flavobacterium alvei</name>
    <dbReference type="NCBI Taxonomy" id="2080416"/>
    <lineage>
        <taxon>Bacteria</taxon>
        <taxon>Pseudomonadati</taxon>
        <taxon>Bacteroidota</taxon>
        <taxon>Flavobacteriia</taxon>
        <taxon>Flavobacteriales</taxon>
        <taxon>Flavobacteriaceae</taxon>
        <taxon>Flavobacterium</taxon>
    </lineage>
</organism>
<comment type="similarity">
    <text evidence="2">Belongs to the TonB-dependent receptor family.</text>
</comment>
<feature type="domain" description="Alpha-2-macroglobulin" evidence="4">
    <location>
        <begin position="1399"/>
        <end position="1489"/>
    </location>
</feature>
<comment type="subcellular location">
    <subcellularLocation>
        <location evidence="2">Cell outer membrane</location>
        <topology evidence="2">Multi-pass membrane protein</topology>
    </subcellularLocation>
</comment>
<dbReference type="InterPro" id="IPR037066">
    <property type="entry name" value="Plug_dom_sf"/>
</dbReference>
<dbReference type="SUPFAM" id="SSF48239">
    <property type="entry name" value="Terpenoid cyclases/Protein prenyltransferases"/>
    <property type="match status" value="1"/>
</dbReference>
<feature type="signal peptide" evidence="3">
    <location>
        <begin position="1"/>
        <end position="17"/>
    </location>
</feature>
<dbReference type="Gene3D" id="2.170.130.10">
    <property type="entry name" value="TonB-dependent receptor, plug domain"/>
    <property type="match status" value="1"/>
</dbReference>
<keyword evidence="2" id="KW-0472">Membrane</keyword>
<dbReference type="InterPro" id="IPR023997">
    <property type="entry name" value="TonB-dep_OMP_SusC/RagA_CS"/>
</dbReference>
<dbReference type="PANTHER" id="PTHR40094:SF1">
    <property type="entry name" value="UBIQUITIN DOMAIN-CONTAINING PROTEIN"/>
    <property type="match status" value="1"/>
</dbReference>
<dbReference type="PROSITE" id="PS52016">
    <property type="entry name" value="TONB_DEPENDENT_REC_3"/>
    <property type="match status" value="1"/>
</dbReference>
<gene>
    <name evidence="5" type="ORF">C3L50_01815</name>
</gene>
<dbReference type="Pfam" id="PF07715">
    <property type="entry name" value="Plug"/>
    <property type="match status" value="1"/>
</dbReference>
<dbReference type="SUPFAM" id="SSF56935">
    <property type="entry name" value="Porins"/>
    <property type="match status" value="1"/>
</dbReference>
<dbReference type="OrthoDB" id="9767116at2"/>
<proteinExistence type="inferred from homology"/>
<protein>
    <submittedName>
        <fullName evidence="5">Alpha-2-macroglobulin</fullName>
    </submittedName>
</protein>
<dbReference type="Gene3D" id="2.60.40.1120">
    <property type="entry name" value="Carboxypeptidase-like, regulatory domain"/>
    <property type="match status" value="1"/>
</dbReference>
<name>A0A2S5AFF0_9FLAO</name>
<keyword evidence="2" id="KW-0813">Transport</keyword>
<evidence type="ECO:0000256" key="2">
    <source>
        <dbReference type="PROSITE-ProRule" id="PRU01360"/>
    </source>
</evidence>
<dbReference type="Gene3D" id="1.50.10.20">
    <property type="match status" value="1"/>
</dbReference>
<dbReference type="Pfam" id="PF01835">
    <property type="entry name" value="MG2"/>
    <property type="match status" value="1"/>
</dbReference>
<keyword evidence="2" id="KW-0998">Cell outer membrane</keyword>
<accession>A0A2S5AFF0</accession>
<dbReference type="InterPro" id="IPR012910">
    <property type="entry name" value="Plug_dom"/>
</dbReference>
<evidence type="ECO:0000313" key="6">
    <source>
        <dbReference type="Proteomes" id="UP000237310"/>
    </source>
</evidence>
<dbReference type="InterPro" id="IPR008930">
    <property type="entry name" value="Terpenoid_cyclase/PrenylTrfase"/>
</dbReference>
<dbReference type="NCBIfam" id="TIGR04057">
    <property type="entry name" value="SusC_RagA_signa"/>
    <property type="match status" value="1"/>
</dbReference>
<keyword evidence="2" id="KW-1134">Transmembrane beta strand</keyword>
<dbReference type="Pfam" id="PF13715">
    <property type="entry name" value="CarbopepD_reg_2"/>
    <property type="match status" value="1"/>
</dbReference>
<dbReference type="EMBL" id="PQVG01000001">
    <property type="protein sequence ID" value="POY41284.1"/>
    <property type="molecule type" value="Genomic_DNA"/>
</dbReference>
<dbReference type="PANTHER" id="PTHR40094">
    <property type="entry name" value="ALPHA-2-MACROGLOBULIN HOMOLOG"/>
    <property type="match status" value="1"/>
</dbReference>
<sequence length="2171" mass="248561">MKNILFAFLLISTSFYAQNYEKNWNKVIKNENNGKIKSANAIVAKIHKKAVADKNEVQIIKCFFYESKYLQVVDENAQTKIINNLKTEINRASIPSKAILNLVYAKCLSDYYGKNQYSIRLRTQTDSINSNFLTWAEKDFEKQIQITYDKSLENEAILSKTSLTNYEAIFDFLTLEKFQKMSLLDYLLKENILVYTAKIKYWEIQKKDFTLYEKQLLGKSADFTKLNFDFVKSENLKKLLVLFQKTEIHTPTAENQLERLKFCSNHILKSDEDFLKSLNLLQKESKDIILTQKIQFEKATIYTKLASKENHPDYNIKAISVLDSTTNVKNNSNTYNLALQKKQEIKTKSITIQLQKQLYNKENSRSFISYRNVENLKVSFYKISQKTAVSFVHTLTTNDSIANAITTKNKAISSFEHQLTNKNDYFEYTTEIALPQLATGSYLVYFESNSDAKDTKAFAYETITVSDFSVLAWQKDKEEYYQVVNRKTGKPMENVSIQSPTFSIKTLKNGVAIYKRPDNKNDYNYRYETLKLSSEGDSLQINKNYINFYSDYSKDNDDLTGRVEFYLDRAIYRPGQKVYYKGIAYQKIHNKSSIVPKTSFKITLKDANYQSFKEFDVTTNEFGSFSGEFVLPKTGLTGEFRIEAEEPDDYEKDTVYNKIKDEHPFWDNIDFDNSEISFKVEEYKRPKFEVVFEPKKETFQINQAVKAKGTAKAFAGSNISDAKVTYTVTRFVNYYRNFYGNEESEVMVTGETKTDASGNFSIDFMAKPTENANKEQLPVFNYRIKTSVTDLNGETHSAETTVKVGYHDLILNATIPSKIETKNNNEITLKSTNLNGEFLATKGEIKLYYVCPFSNKFKNRIFPLPEIESISKSDFERLFPFENNEKPLDKNHLETLVFSKKINTATDKKLVLDFISNYKSGDYKIVFSSKDSFDNPIETTTDFELTQSKDLLNTSKLFTIEQVNEDAKKDGFAVLKISSTIPELYITITGNYKNDVFYEENIQLKNNQVLIKIPLQNEFEKSVKIGFQSIFENQNFEEELEVILKKEEPKSEFIVESFRNKIQPGSNENWSFQLNASNTKKEAEVLASMYDSSLDQFTRRDWNSLRFYENEENSVDFKSNLGFDKTYSPIRNLNSFANKMEYSDESTKLLWFGFNFINYNSTDLQNQYKKSLTKKAKKPLNTNLISGFVMDSYKLHIPGANVTVNGTQRGVSTDFDGYYEIEAAVGEELTFSVIGFESKKISIKTKVIDVQLKETTNNLQEIVVMGYGTQKKSSLTGAVMKDKNIGSEKITINDALQGKVAGVNITVNGKSENNSNIKIRGANSISGSEPLYIVDGVQITEEQFKLISPTDIVSIDVLKDSQATALYGSKAANGVVVITTKKALEALTQVKARKNLSETAFFFPNLKTDAKGKLSFNFTSPEALTAWKLRLMAHNKDAVTGYLEKSVITQKELMVTPNFPRFFREKDSIVITAKVANMTNEAKTGIAVLQFFDATTMQPIDAKMLNVKNIKNFTIPAFGNTTAQWRITIPEGLQGVQYKVLAKAGNFSDGEENILPVLTNNMLVTESIPIWVRENSKKEYTFENLKNNTSTSLRNHQFTLEYTSNPTWLAIQSLPYLMEYEHECAEQTFARFYANALASEIISSNPKIASLFETWRKNGKLNSKLEENEELKSMILAETPWLNDAQNEDEKKKNLALLFDLEKMKSSQEATFDKLKQKQKPSGGFAWFDGSEESEYITRHILAGLGHLSKLTKDENNAAKIKEIATTGVPFMDAKFLENYKNTTKNWKKTDKLIWFNPYSDLHYLYTRGFYLENYPLSDTLKKATKLYLEAAKKDWLTYSLYEKGLAALTLHRFGEKDAAKKIIESLKETASNNEDWGMYWIANKAGWYWYQAPIETQALLIEAFAEVTNDTKSVDAMKVWLLKNKQTKNWPTTKSTTEAIYALLLQGTNWLSVKDNTIIKIGDQKILTKKLSENEKEAETGYVKLNWKADEIKKEMATIVVENKSKVPGFGGVYWQYFEDLDKIKTNSGAVLSVSKELYLKKSTLKGEELQKITTKNSLKIGDLVTVRLVITSKEDMEFVHLKDMRASCFEPVDVLSSFEYKAGLGFYKSTKDAATHFFFDTINKGTYVLEYDIQVNNLGDFSNGITTIESMYAPEFSSHTKGIRVNVKE</sequence>
<dbReference type="Gene3D" id="2.60.40.1930">
    <property type="match status" value="1"/>
</dbReference>
<evidence type="ECO:0000256" key="3">
    <source>
        <dbReference type="SAM" id="SignalP"/>
    </source>
</evidence>
<dbReference type="RefSeq" id="WP_103804381.1">
    <property type="nucleotide sequence ID" value="NZ_PQVG01000001.1"/>
</dbReference>
<feature type="chain" id="PRO_5015429925" evidence="3">
    <location>
        <begin position="18"/>
        <end position="2171"/>
    </location>
</feature>
<keyword evidence="2" id="KW-0812">Transmembrane</keyword>
<dbReference type="SUPFAM" id="SSF49464">
    <property type="entry name" value="Carboxypeptidase regulatory domain-like"/>
    <property type="match status" value="1"/>
</dbReference>
<dbReference type="Pfam" id="PF00207">
    <property type="entry name" value="A2M"/>
    <property type="match status" value="1"/>
</dbReference>
<keyword evidence="6" id="KW-1185">Reference proteome</keyword>
<dbReference type="InterPro" id="IPR001599">
    <property type="entry name" value="Macroglobln_a2"/>
</dbReference>
<keyword evidence="3" id="KW-0732">Signal</keyword>
<dbReference type="SMART" id="SM01360">
    <property type="entry name" value="A2M"/>
    <property type="match status" value="1"/>
</dbReference>
<dbReference type="GO" id="GO:0004866">
    <property type="term" value="F:endopeptidase inhibitor activity"/>
    <property type="evidence" value="ECO:0007669"/>
    <property type="project" value="InterPro"/>
</dbReference>
<evidence type="ECO:0000259" key="4">
    <source>
        <dbReference type="SMART" id="SM01360"/>
    </source>
</evidence>
<dbReference type="Proteomes" id="UP000237310">
    <property type="component" value="Unassembled WGS sequence"/>
</dbReference>
<comment type="similarity">
    <text evidence="1">Belongs to the protease inhibitor I39 (alpha-2-macroglobulin) family. Bacterial alpha-2-macroglobulin subfamily.</text>
</comment>
<dbReference type="GO" id="GO:0009279">
    <property type="term" value="C:cell outer membrane"/>
    <property type="evidence" value="ECO:0007669"/>
    <property type="project" value="UniProtKB-SubCell"/>
</dbReference>
<comment type="caution">
    <text evidence="5">The sequence shown here is derived from an EMBL/GenBank/DDBJ whole genome shotgun (WGS) entry which is preliminary data.</text>
</comment>
<dbReference type="Pfam" id="PF17973">
    <property type="entry name" value="bMG10"/>
    <property type="match status" value="1"/>
</dbReference>
<reference evidence="5 6" key="1">
    <citation type="submission" date="2018-01" db="EMBL/GenBank/DDBJ databases">
        <authorList>
            <person name="Gaut B.S."/>
            <person name="Morton B.R."/>
            <person name="Clegg M.T."/>
            <person name="Duvall M.R."/>
        </authorList>
    </citation>
    <scope>NUCLEOTIDE SEQUENCE [LARGE SCALE GENOMIC DNA]</scope>
    <source>
        <strain evidence="5 6">HR-AY</strain>
    </source>
</reference>
<evidence type="ECO:0000256" key="1">
    <source>
        <dbReference type="ARBA" id="ARBA00010556"/>
    </source>
</evidence>